<organism evidence="3 4">
    <name type="scientific">Pendulispora albinea</name>
    <dbReference type="NCBI Taxonomy" id="2741071"/>
    <lineage>
        <taxon>Bacteria</taxon>
        <taxon>Pseudomonadati</taxon>
        <taxon>Myxococcota</taxon>
        <taxon>Myxococcia</taxon>
        <taxon>Myxococcales</taxon>
        <taxon>Sorangiineae</taxon>
        <taxon>Pendulisporaceae</taxon>
        <taxon>Pendulispora</taxon>
    </lineage>
</organism>
<protein>
    <submittedName>
        <fullName evidence="3">Uncharacterized protein</fullName>
    </submittedName>
</protein>
<dbReference type="RefSeq" id="WP_394825116.1">
    <property type="nucleotide sequence ID" value="NZ_CP089984.1"/>
</dbReference>
<proteinExistence type="predicted"/>
<evidence type="ECO:0000313" key="4">
    <source>
        <dbReference type="Proteomes" id="UP001370348"/>
    </source>
</evidence>
<dbReference type="EMBL" id="CP089984">
    <property type="protein sequence ID" value="WXB15487.1"/>
    <property type="molecule type" value="Genomic_DNA"/>
</dbReference>
<feature type="signal peptide" evidence="2">
    <location>
        <begin position="1"/>
        <end position="19"/>
    </location>
</feature>
<keyword evidence="2" id="KW-0732">Signal</keyword>
<feature type="region of interest" description="Disordered" evidence="1">
    <location>
        <begin position="20"/>
        <end position="62"/>
    </location>
</feature>
<keyword evidence="4" id="KW-1185">Reference proteome</keyword>
<accession>A0ABZ2LX67</accession>
<dbReference type="Proteomes" id="UP001370348">
    <property type="component" value="Chromosome"/>
</dbReference>
<feature type="chain" id="PRO_5047471833" evidence="2">
    <location>
        <begin position="20"/>
        <end position="148"/>
    </location>
</feature>
<name>A0ABZ2LX67_9BACT</name>
<evidence type="ECO:0000313" key="3">
    <source>
        <dbReference type="EMBL" id="WXB15487.1"/>
    </source>
</evidence>
<sequence length="148" mass="15571">MRFRIALLVMCGLSLPACSKNEEAKPTTTTTATSASAPVQTAPEPPPPAPTPPPPAEVETSTEMKGFLALLDGKPESTKKALKQYGGKTVQNDALGSLALKDPKVTKSEKLGTLQCYSVESTAGATKHTSRLCWDGSGKIAQITDKKE</sequence>
<feature type="compositionally biased region" description="Low complexity" evidence="1">
    <location>
        <begin position="27"/>
        <end position="42"/>
    </location>
</feature>
<evidence type="ECO:0000256" key="2">
    <source>
        <dbReference type="SAM" id="SignalP"/>
    </source>
</evidence>
<reference evidence="3 4" key="1">
    <citation type="submission" date="2021-12" db="EMBL/GenBank/DDBJ databases">
        <title>Discovery of the Pendulisporaceae a myxobacterial family with distinct sporulation behavior and unique specialized metabolism.</title>
        <authorList>
            <person name="Garcia R."/>
            <person name="Popoff A."/>
            <person name="Bader C.D."/>
            <person name="Loehr J."/>
            <person name="Walesch S."/>
            <person name="Walt C."/>
            <person name="Boldt J."/>
            <person name="Bunk B."/>
            <person name="Haeckl F.J.F.P.J."/>
            <person name="Gunesch A.P."/>
            <person name="Birkelbach J."/>
            <person name="Nuebel U."/>
            <person name="Pietschmann T."/>
            <person name="Bach T."/>
            <person name="Mueller R."/>
        </authorList>
    </citation>
    <scope>NUCLEOTIDE SEQUENCE [LARGE SCALE GENOMIC DNA]</scope>
    <source>
        <strain evidence="3 4">MSr11954</strain>
    </source>
</reference>
<feature type="compositionally biased region" description="Pro residues" evidence="1">
    <location>
        <begin position="43"/>
        <end position="56"/>
    </location>
</feature>
<gene>
    <name evidence="3" type="ORF">LZC94_47660</name>
</gene>
<evidence type="ECO:0000256" key="1">
    <source>
        <dbReference type="SAM" id="MobiDB-lite"/>
    </source>
</evidence>